<evidence type="ECO:0000313" key="2">
    <source>
        <dbReference type="EMBL" id="KAH6603782.1"/>
    </source>
</evidence>
<gene>
    <name evidence="2" type="ORF">Trco_007228</name>
</gene>
<feature type="compositionally biased region" description="Low complexity" evidence="1">
    <location>
        <begin position="156"/>
        <end position="171"/>
    </location>
</feature>
<dbReference type="EMBL" id="JAIWOZ010000006">
    <property type="protein sequence ID" value="KAH6603782.1"/>
    <property type="molecule type" value="Genomic_DNA"/>
</dbReference>
<comment type="caution">
    <text evidence="2">The sequence shown here is derived from an EMBL/GenBank/DDBJ whole genome shotgun (WGS) entry which is preliminary data.</text>
</comment>
<dbReference type="Proteomes" id="UP000827724">
    <property type="component" value="Unassembled WGS sequence"/>
</dbReference>
<feature type="region of interest" description="Disordered" evidence="1">
    <location>
        <begin position="148"/>
        <end position="176"/>
    </location>
</feature>
<evidence type="ECO:0000256" key="1">
    <source>
        <dbReference type="SAM" id="MobiDB-lite"/>
    </source>
</evidence>
<sequence length="264" mass="30650">MTTQFEVYYPFSRCLKIQNDFAKYVKETPNKKHISIDEKFRLIQWLINPLAKPSCQKDYSRRNYAQKTYKWDEARQILWAVAKNEKGKDRIVITEDEILQIVEKVHMVKEHGGWDATWEEVSRQYCGIVRSDIIFLLKRCDICLSNPRKRSKGTHPPTTATATAPAPALSFPTPPPEQQLEYDVGEYRIEDYGIEDYGIEDYGIDDDDNNQAQGYEDGGEFWDGQMTDIDPSLLMRVHELAYYDFPPSEASGSNSLPYVYEYGQ</sequence>
<evidence type="ECO:0008006" key="4">
    <source>
        <dbReference type="Google" id="ProtNLM"/>
    </source>
</evidence>
<reference evidence="2" key="1">
    <citation type="submission" date="2021-08" db="EMBL/GenBank/DDBJ databases">
        <title>Chromosome-Level Trichoderma cornu-damae using Hi-C Data.</title>
        <authorList>
            <person name="Kim C.S."/>
        </authorList>
    </citation>
    <scope>NUCLEOTIDE SEQUENCE</scope>
    <source>
        <strain evidence="2">KA19-0412C</strain>
    </source>
</reference>
<evidence type="ECO:0000313" key="3">
    <source>
        <dbReference type="Proteomes" id="UP000827724"/>
    </source>
</evidence>
<protein>
    <recommendedName>
        <fullName evidence="4">Integrase zinc-binding domain-containing protein</fullName>
    </recommendedName>
</protein>
<name>A0A9P8QJN5_9HYPO</name>
<dbReference type="Gene3D" id="1.10.340.70">
    <property type="match status" value="1"/>
</dbReference>
<accession>A0A9P8QJN5</accession>
<dbReference type="AlphaFoldDB" id="A0A9P8QJN5"/>
<keyword evidence="3" id="KW-1185">Reference proteome</keyword>
<proteinExistence type="predicted"/>
<organism evidence="2 3">
    <name type="scientific">Trichoderma cornu-damae</name>
    <dbReference type="NCBI Taxonomy" id="654480"/>
    <lineage>
        <taxon>Eukaryota</taxon>
        <taxon>Fungi</taxon>
        <taxon>Dikarya</taxon>
        <taxon>Ascomycota</taxon>
        <taxon>Pezizomycotina</taxon>
        <taxon>Sordariomycetes</taxon>
        <taxon>Hypocreomycetidae</taxon>
        <taxon>Hypocreales</taxon>
        <taxon>Hypocreaceae</taxon>
        <taxon>Trichoderma</taxon>
    </lineage>
</organism>
<dbReference type="OrthoDB" id="4955652at2759"/>